<sequence>MRGIVQNGPADAAESLLSWWALAGVDHAVNELPVNWLRPAVAPARVRPASPGGDAPRVDRPDALPNDLSAFHAWLTTHPSIHEAGWSSQRILPAGAQNAAIMVICDLPDPEDAETGTLLSGNCGALFDAMMAAIGRSRQDIYLSSLSVTRAPGGILHDQDLEILATRMRHHIALAAPQRLLLLGEKTNRALLAADSLERPSGLQSVNHPAGTVPAIASRHPRFLLKHPEAKAQSWRALQYLIEDLPS</sequence>
<dbReference type="SUPFAM" id="SSF52141">
    <property type="entry name" value="Uracil-DNA glycosylase-like"/>
    <property type="match status" value="1"/>
</dbReference>
<dbReference type="InterPro" id="IPR036895">
    <property type="entry name" value="Uracil-DNA_glycosylase-like_sf"/>
</dbReference>
<name>A0A975K3P4_9SPHN</name>
<proteinExistence type="predicted"/>
<accession>A0A975K3P4</accession>
<gene>
    <name evidence="2" type="ORF">KFK14_14525</name>
</gene>
<reference evidence="2" key="1">
    <citation type="submission" date="2021-04" db="EMBL/GenBank/DDBJ databases">
        <title>Isolation of p-tert-butylphenol degrading bacteria Sphingobium phenoxybenzoativorans Tas13 from active sludge.</title>
        <authorList>
            <person name="Li Y."/>
        </authorList>
    </citation>
    <scope>NUCLEOTIDE SEQUENCE</scope>
    <source>
        <strain evidence="2">Tas13</strain>
    </source>
</reference>
<dbReference type="Pfam" id="PF03167">
    <property type="entry name" value="UDG"/>
    <property type="match status" value="1"/>
</dbReference>
<evidence type="ECO:0000313" key="2">
    <source>
        <dbReference type="EMBL" id="QUT04295.1"/>
    </source>
</evidence>
<evidence type="ECO:0000259" key="1">
    <source>
        <dbReference type="Pfam" id="PF03167"/>
    </source>
</evidence>
<dbReference type="KEGG" id="spph:KFK14_14525"/>
<organism evidence="2 3">
    <name type="scientific">Sphingobium phenoxybenzoativorans</name>
    <dbReference type="NCBI Taxonomy" id="1592790"/>
    <lineage>
        <taxon>Bacteria</taxon>
        <taxon>Pseudomonadati</taxon>
        <taxon>Pseudomonadota</taxon>
        <taxon>Alphaproteobacteria</taxon>
        <taxon>Sphingomonadales</taxon>
        <taxon>Sphingomonadaceae</taxon>
        <taxon>Sphingobium</taxon>
    </lineage>
</organism>
<dbReference type="Gene3D" id="3.40.470.10">
    <property type="entry name" value="Uracil-DNA glycosylase-like domain"/>
    <property type="match status" value="1"/>
</dbReference>
<protein>
    <submittedName>
        <fullName evidence="2">Uracil-DNA glycosylase</fullName>
    </submittedName>
</protein>
<feature type="domain" description="Uracil-DNA glycosylase-like" evidence="1">
    <location>
        <begin position="94"/>
        <end position="238"/>
    </location>
</feature>
<dbReference type="AlphaFoldDB" id="A0A975K3P4"/>
<keyword evidence="3" id="KW-1185">Reference proteome</keyword>
<dbReference type="InterPro" id="IPR005122">
    <property type="entry name" value="Uracil-DNA_glycosylase-like"/>
</dbReference>
<evidence type="ECO:0000313" key="3">
    <source>
        <dbReference type="Proteomes" id="UP000681425"/>
    </source>
</evidence>
<dbReference type="EMBL" id="CP073910">
    <property type="protein sequence ID" value="QUT04295.1"/>
    <property type="molecule type" value="Genomic_DNA"/>
</dbReference>
<dbReference type="Proteomes" id="UP000681425">
    <property type="component" value="Chromosome"/>
</dbReference>